<proteinExistence type="predicted"/>
<feature type="transmembrane region" description="Helical" evidence="8">
    <location>
        <begin position="73"/>
        <end position="93"/>
    </location>
</feature>
<evidence type="ECO:0000313" key="10">
    <source>
        <dbReference type="EMBL" id="MBB2988274.1"/>
    </source>
</evidence>
<protein>
    <submittedName>
        <fullName evidence="10">EmrB/QacA subfamily drug resistance transporter</fullName>
    </submittedName>
</protein>
<dbReference type="InterPro" id="IPR020846">
    <property type="entry name" value="MFS_dom"/>
</dbReference>
<dbReference type="Gene3D" id="1.20.1250.20">
    <property type="entry name" value="MFS general substrate transporter like domains"/>
    <property type="match status" value="1"/>
</dbReference>
<dbReference type="InterPro" id="IPR036259">
    <property type="entry name" value="MFS_trans_sf"/>
</dbReference>
<keyword evidence="2" id="KW-0813">Transport</keyword>
<feature type="transmembrane region" description="Helical" evidence="8">
    <location>
        <begin position="192"/>
        <end position="212"/>
    </location>
</feature>
<dbReference type="EMBL" id="JACHVT010000009">
    <property type="protein sequence ID" value="MBB2988274.1"/>
    <property type="molecule type" value="Genomic_DNA"/>
</dbReference>
<dbReference type="InterPro" id="IPR004638">
    <property type="entry name" value="EmrB-like"/>
</dbReference>
<feature type="transmembrane region" description="Helical" evidence="8">
    <location>
        <begin position="163"/>
        <end position="186"/>
    </location>
</feature>
<name>A0A839PZZ0_9MICO</name>
<feature type="transmembrane region" description="Helical" evidence="8">
    <location>
        <begin position="464"/>
        <end position="484"/>
    </location>
</feature>
<feature type="transmembrane region" description="Helical" evidence="8">
    <location>
        <begin position="433"/>
        <end position="452"/>
    </location>
</feature>
<evidence type="ECO:0000259" key="9">
    <source>
        <dbReference type="PROSITE" id="PS50850"/>
    </source>
</evidence>
<feature type="transmembrane region" description="Helical" evidence="8">
    <location>
        <begin position="130"/>
        <end position="151"/>
    </location>
</feature>
<evidence type="ECO:0000256" key="4">
    <source>
        <dbReference type="ARBA" id="ARBA00022692"/>
    </source>
</evidence>
<comment type="subcellular location">
    <subcellularLocation>
        <location evidence="1">Cell membrane</location>
        <topology evidence="1">Multi-pass membrane protein</topology>
    </subcellularLocation>
</comment>
<dbReference type="AlphaFoldDB" id="A0A839PZZ0"/>
<evidence type="ECO:0000256" key="5">
    <source>
        <dbReference type="ARBA" id="ARBA00022989"/>
    </source>
</evidence>
<dbReference type="PANTHER" id="PTHR42718:SF42">
    <property type="entry name" value="EXPORT PROTEIN"/>
    <property type="match status" value="1"/>
</dbReference>
<organism evidence="10 11">
    <name type="scientific">Terracoccus luteus</name>
    <dbReference type="NCBI Taxonomy" id="53356"/>
    <lineage>
        <taxon>Bacteria</taxon>
        <taxon>Bacillati</taxon>
        <taxon>Actinomycetota</taxon>
        <taxon>Actinomycetes</taxon>
        <taxon>Micrococcales</taxon>
        <taxon>Intrasporangiaceae</taxon>
        <taxon>Terracoccus</taxon>
    </lineage>
</organism>
<comment type="caution">
    <text evidence="10">The sequence shown here is derived from an EMBL/GenBank/DDBJ whole genome shotgun (WGS) entry which is preliminary data.</text>
</comment>
<dbReference type="NCBIfam" id="TIGR00711">
    <property type="entry name" value="efflux_EmrB"/>
    <property type="match status" value="1"/>
</dbReference>
<evidence type="ECO:0000256" key="8">
    <source>
        <dbReference type="SAM" id="Phobius"/>
    </source>
</evidence>
<evidence type="ECO:0000256" key="7">
    <source>
        <dbReference type="SAM" id="MobiDB-lite"/>
    </source>
</evidence>
<dbReference type="PROSITE" id="PS50850">
    <property type="entry name" value="MFS"/>
    <property type="match status" value="1"/>
</dbReference>
<evidence type="ECO:0000256" key="1">
    <source>
        <dbReference type="ARBA" id="ARBA00004651"/>
    </source>
</evidence>
<accession>A0A839PZZ0</accession>
<keyword evidence="5 8" id="KW-1133">Transmembrane helix</keyword>
<keyword evidence="4 8" id="KW-0812">Transmembrane</keyword>
<gene>
    <name evidence="10" type="ORF">FHW14_003468</name>
</gene>
<feature type="transmembrane region" description="Helical" evidence="8">
    <location>
        <begin position="105"/>
        <end position="124"/>
    </location>
</feature>
<dbReference type="Gene3D" id="1.20.1720.10">
    <property type="entry name" value="Multidrug resistance protein D"/>
    <property type="match status" value="1"/>
</dbReference>
<dbReference type="RefSeq" id="WP_253354858.1">
    <property type="nucleotide sequence ID" value="NZ_JACHVT010000009.1"/>
</dbReference>
<feature type="domain" description="Major facilitator superfamily (MFS) profile" evidence="9">
    <location>
        <begin position="39"/>
        <end position="488"/>
    </location>
</feature>
<feature type="region of interest" description="Disordered" evidence="7">
    <location>
        <begin position="1"/>
        <end position="28"/>
    </location>
</feature>
<evidence type="ECO:0000256" key="2">
    <source>
        <dbReference type="ARBA" id="ARBA00022448"/>
    </source>
</evidence>
<dbReference type="GO" id="GO:0005886">
    <property type="term" value="C:plasma membrane"/>
    <property type="evidence" value="ECO:0007669"/>
    <property type="project" value="UniProtKB-SubCell"/>
</dbReference>
<dbReference type="GO" id="GO:0022857">
    <property type="term" value="F:transmembrane transporter activity"/>
    <property type="evidence" value="ECO:0007669"/>
    <property type="project" value="InterPro"/>
</dbReference>
<reference evidence="10 11" key="1">
    <citation type="submission" date="2020-08" db="EMBL/GenBank/DDBJ databases">
        <title>Genomic Encyclopedia of Type Strains, Phase IV (KMG-V): Genome sequencing to study the core and pangenomes of soil and plant-associated prokaryotes.</title>
        <authorList>
            <person name="Whitman W."/>
        </authorList>
    </citation>
    <scope>NUCLEOTIDE SEQUENCE [LARGE SCALE GENOMIC DNA]</scope>
    <source>
        <strain evidence="10 11">B3ACCR2</strain>
    </source>
</reference>
<feature type="transmembrane region" description="Helical" evidence="8">
    <location>
        <begin position="38"/>
        <end position="61"/>
    </location>
</feature>
<feature type="transmembrane region" description="Helical" evidence="8">
    <location>
        <begin position="224"/>
        <end position="244"/>
    </location>
</feature>
<evidence type="ECO:0000256" key="3">
    <source>
        <dbReference type="ARBA" id="ARBA00022475"/>
    </source>
</evidence>
<feature type="transmembrane region" description="Helical" evidence="8">
    <location>
        <begin position="296"/>
        <end position="319"/>
    </location>
</feature>
<dbReference type="PANTHER" id="PTHR42718">
    <property type="entry name" value="MAJOR FACILITATOR SUPERFAMILY MULTIDRUG TRANSPORTER MFSC"/>
    <property type="match status" value="1"/>
</dbReference>
<dbReference type="Pfam" id="PF07690">
    <property type="entry name" value="MFS_1"/>
    <property type="match status" value="1"/>
</dbReference>
<dbReference type="CDD" id="cd17321">
    <property type="entry name" value="MFS_MMR_MDR_like"/>
    <property type="match status" value="1"/>
</dbReference>
<dbReference type="Proteomes" id="UP000590811">
    <property type="component" value="Unassembled WGS sequence"/>
</dbReference>
<keyword evidence="6 8" id="KW-0472">Membrane</keyword>
<keyword evidence="3" id="KW-1003">Cell membrane</keyword>
<dbReference type="SUPFAM" id="SSF103473">
    <property type="entry name" value="MFS general substrate transporter"/>
    <property type="match status" value="1"/>
</dbReference>
<feature type="transmembrane region" description="Helical" evidence="8">
    <location>
        <begin position="256"/>
        <end position="275"/>
    </location>
</feature>
<evidence type="ECO:0000313" key="11">
    <source>
        <dbReference type="Proteomes" id="UP000590811"/>
    </source>
</evidence>
<sequence length="490" mass="49450">MSHSPQGAPGCRVATSVPPSGECPQREQLSMGTPRARLVLFTTILGSGIALLDGTVVNVALTRIGRDLEADLAGLQWVVNGYALALASLILLGGSLGDRFGRARVYAIGTAGFGLASIGCALAPTIETLVLARVVQGVAAAMLVPGSLAILQASFTREHRMAAIGAWTGLSGVASAAGPVVGGWLVDRDWRLAFWVNLPLAALVVWLTLTRVPESRDTDGDHRFDRAGVVLAVVALGALTYALTVGPAGGGVGGGAVTWVAAGVGVLAAVGFVVAERRSTHPLVPPRLFADRTFTVVNVVTLLVYAGLSAALLFLVLFLQVVAGWSALAAGTASLPLSLAMLLLASRFGTLSARHGPRLYMVAGTVCAAAGFVLLGFAPRDPTYVTAVLPGIALVGLGLSMLVAPLTGTVLAAAPDALAGTASGVNNAVARTAGLLAVAALPPLVGLAGEAYADPDAMASAYRAAMWVCAGLVAAGAVLTATALPRRPAS</sequence>
<feature type="transmembrane region" description="Helical" evidence="8">
    <location>
        <begin position="358"/>
        <end position="378"/>
    </location>
</feature>
<evidence type="ECO:0000256" key="6">
    <source>
        <dbReference type="ARBA" id="ARBA00023136"/>
    </source>
</evidence>
<feature type="transmembrane region" description="Helical" evidence="8">
    <location>
        <begin position="325"/>
        <end position="346"/>
    </location>
</feature>
<feature type="transmembrane region" description="Helical" evidence="8">
    <location>
        <begin position="384"/>
        <end position="412"/>
    </location>
</feature>
<dbReference type="InterPro" id="IPR011701">
    <property type="entry name" value="MFS"/>
</dbReference>